<sequence length="578" mass="65695">MSRTTLIRWQLAVLMLLMLLVGLRACQRQELPAGEVVVFSDMAPGMLYHRTLVIERPVRLLLEGVGARSDGALAAYGWLLRASDRRVVWKMQPPPGTRSLRFRVRDTLQLAPGRYEVFFTTQGNVPPRTGFWTWLTPRPPWTRSRQEWTLRFWVLDEAALLWLEDGQLQAPDGPALLWTAAPMPSATARMALLHVRQPARVRLYAVGEFDPNPADYGWIERLPEGQRVWEMTHAQSQPAGGWIGNRQVRDTLSLAPGLYRVWFQTDAAHAFGNWRRNPPYDPAAWGITLWRLHPEDTSVTLVDPWTDLQPVLQLTAVGNNENRAVGFEVTDTTAVLLYALGELGTRNRRYDYAWLTDSTGVIVWEMARSRSVPAGGHPNNRLEIAALRLAPGRYTLHYRTDNSHAYGDWRNGRPEHPGRWGVTLFVLSPQQQQHILMPTVPPVAEQEPIPEASQSGGRVLVDLTRVGNNEHRVQAFTLTRPTRLRIRAVGELSISGRYDYGWIERAGTGEIVWEMTWEHTRPAGGDARNRLADTTLTLPPGSYTAHFRTDFSHAYGQFEYPEPEEPQAWGLRIERLDL</sequence>
<dbReference type="AlphaFoldDB" id="A0A1M6VEG4"/>
<dbReference type="RefSeq" id="WP_072715835.1">
    <property type="nucleotide sequence ID" value="NZ_FRAU01000006.1"/>
</dbReference>
<keyword evidence="2" id="KW-1185">Reference proteome</keyword>
<organism evidence="1 2">
    <name type="scientific">Rhodothermus profundi</name>
    <dbReference type="NCBI Taxonomy" id="633813"/>
    <lineage>
        <taxon>Bacteria</taxon>
        <taxon>Pseudomonadati</taxon>
        <taxon>Rhodothermota</taxon>
        <taxon>Rhodothermia</taxon>
        <taxon>Rhodothermales</taxon>
        <taxon>Rhodothermaceae</taxon>
        <taxon>Rhodothermus</taxon>
    </lineage>
</organism>
<dbReference type="EMBL" id="FRAU01000006">
    <property type="protein sequence ID" value="SHK79725.1"/>
    <property type="molecule type" value="Genomic_DNA"/>
</dbReference>
<accession>A0A1M6VEG4</accession>
<evidence type="ECO:0000313" key="2">
    <source>
        <dbReference type="Proteomes" id="UP000185812"/>
    </source>
</evidence>
<dbReference type="OrthoDB" id="9793489at2"/>
<name>A0A1M6VEG4_9BACT</name>
<dbReference type="STRING" id="633813.SAMN04488087_2002"/>
<protein>
    <submittedName>
        <fullName evidence="1">Uncharacterized protein</fullName>
    </submittedName>
</protein>
<evidence type="ECO:0000313" key="1">
    <source>
        <dbReference type="EMBL" id="SHK79725.1"/>
    </source>
</evidence>
<gene>
    <name evidence="1" type="ORF">SAMN04488087_2002</name>
</gene>
<dbReference type="Proteomes" id="UP000185812">
    <property type="component" value="Unassembled WGS sequence"/>
</dbReference>
<reference evidence="2" key="1">
    <citation type="submission" date="2016-11" db="EMBL/GenBank/DDBJ databases">
        <authorList>
            <person name="Varghese N."/>
            <person name="Submissions S."/>
        </authorList>
    </citation>
    <scope>NUCLEOTIDE SEQUENCE [LARGE SCALE GENOMIC DNA]</scope>
    <source>
        <strain evidence="2">DSM 22212</strain>
    </source>
</reference>
<proteinExistence type="predicted"/>